<dbReference type="STRING" id="100816.A0A175VQK0"/>
<dbReference type="Proteomes" id="UP000078237">
    <property type="component" value="Unassembled WGS sequence"/>
</dbReference>
<comment type="caution">
    <text evidence="2">The sequence shown here is derived from an EMBL/GenBank/DDBJ whole genome shotgun (WGS) entry which is preliminary data.</text>
</comment>
<protein>
    <submittedName>
        <fullName evidence="2">Swi5-dependent recombination DNA repair protein 1</fullName>
    </submittedName>
</protein>
<name>A0A175VQK0_9PEZI</name>
<feature type="region of interest" description="Disordered" evidence="1">
    <location>
        <begin position="90"/>
        <end position="127"/>
    </location>
</feature>
<accession>A0A175VQK0</accession>
<feature type="region of interest" description="Disordered" evidence="1">
    <location>
        <begin position="161"/>
        <end position="193"/>
    </location>
</feature>
<gene>
    <name evidence="2" type="ORF">MMYC01_209206</name>
</gene>
<organism evidence="2 3">
    <name type="scientific">Madurella mycetomatis</name>
    <dbReference type="NCBI Taxonomy" id="100816"/>
    <lineage>
        <taxon>Eukaryota</taxon>
        <taxon>Fungi</taxon>
        <taxon>Dikarya</taxon>
        <taxon>Ascomycota</taxon>
        <taxon>Pezizomycotina</taxon>
        <taxon>Sordariomycetes</taxon>
        <taxon>Sordariomycetidae</taxon>
        <taxon>Sordariales</taxon>
        <taxon>Sordariales incertae sedis</taxon>
        <taxon>Madurella</taxon>
    </lineage>
</organism>
<evidence type="ECO:0000256" key="1">
    <source>
        <dbReference type="SAM" id="MobiDB-lite"/>
    </source>
</evidence>
<dbReference type="PANTHER" id="PTHR28527:SF1">
    <property type="entry name" value="SWI5-DEPENDENT RECOMBINATION DNA REPAIR PROTEIN 1"/>
    <property type="match status" value="1"/>
</dbReference>
<dbReference type="EMBL" id="LCTW02000452">
    <property type="protein sequence ID" value="KXX73572.1"/>
    <property type="molecule type" value="Genomic_DNA"/>
</dbReference>
<dbReference type="OrthoDB" id="27934at2759"/>
<dbReference type="PANTHER" id="PTHR28527">
    <property type="entry name" value="MATING-TYPE SWITCHING PROTEIN SWI2-RELATED"/>
    <property type="match status" value="1"/>
</dbReference>
<evidence type="ECO:0000313" key="2">
    <source>
        <dbReference type="EMBL" id="KXX73572.1"/>
    </source>
</evidence>
<dbReference type="GO" id="GO:0006310">
    <property type="term" value="P:DNA recombination"/>
    <property type="evidence" value="ECO:0007669"/>
    <property type="project" value="TreeGrafter"/>
</dbReference>
<dbReference type="VEuPathDB" id="FungiDB:MMYC01_209206"/>
<dbReference type="Gene3D" id="6.10.140.1020">
    <property type="match status" value="1"/>
</dbReference>
<evidence type="ECO:0000313" key="3">
    <source>
        <dbReference type="Proteomes" id="UP000078237"/>
    </source>
</evidence>
<reference evidence="2 3" key="1">
    <citation type="journal article" date="2016" name="Genome Announc.">
        <title>Genome Sequence of Madurella mycetomatis mm55, Isolated from a Human Mycetoma Case in Sudan.</title>
        <authorList>
            <person name="Smit S."/>
            <person name="Derks M.F."/>
            <person name="Bervoets S."/>
            <person name="Fahal A."/>
            <person name="van Leeuwen W."/>
            <person name="van Belkum A."/>
            <person name="van de Sande W.W."/>
        </authorList>
    </citation>
    <scope>NUCLEOTIDE SEQUENCE [LARGE SCALE GENOMIC DNA]</scope>
    <source>
        <strain evidence="3">mm55</strain>
    </source>
</reference>
<feature type="region of interest" description="Disordered" evidence="1">
    <location>
        <begin position="1"/>
        <end position="73"/>
    </location>
</feature>
<proteinExistence type="predicted"/>
<keyword evidence="3" id="KW-1185">Reference proteome</keyword>
<sequence length="303" mass="32783">MSFQTPDGPAAKRRRVAAANATLRKPFRSPLISRRQQNQTQSSPGFGLENTQNSPSSNSLENGASPPPPRSSSLLLLLACPLLRFAGPAGRRIAKSEPEPAPQPHLQQRQAPFPGIDGDGGGVLDDGSDDLLRQIGASQREMQAHTRAMQKQLEIVRQARRIEQQQQQQQQQHAPTSSSQAGRGAGGGGDLTELVGKWKGASRLAAEELFELIKGRVEGMGGAKAWRETRKRQLRFGGVADGDGDRGEVGGAEECNEVDEEDGAGLEDEEEGDVGFTMLMMLKSLNIEPEVLGYDPVEDKWKD</sequence>
<dbReference type="AlphaFoldDB" id="A0A175VQK0"/>
<feature type="compositionally biased region" description="Polar residues" evidence="1">
    <location>
        <begin position="34"/>
        <end position="62"/>
    </location>
</feature>